<accession>A0A5D0TTH8</accession>
<evidence type="ECO:0000313" key="3">
    <source>
        <dbReference type="EMBL" id="TYC08632.1"/>
    </source>
</evidence>
<gene>
    <name evidence="3" type="ORF">FXF65_37715</name>
</gene>
<organism evidence="3 4">
    <name type="scientific">Actinomadura syzygii</name>
    <dbReference type="NCBI Taxonomy" id="1427538"/>
    <lineage>
        <taxon>Bacteria</taxon>
        <taxon>Bacillati</taxon>
        <taxon>Actinomycetota</taxon>
        <taxon>Actinomycetes</taxon>
        <taxon>Streptosporangiales</taxon>
        <taxon>Thermomonosporaceae</taxon>
        <taxon>Actinomadura</taxon>
    </lineage>
</organism>
<reference evidence="3 4" key="1">
    <citation type="submission" date="2019-08" db="EMBL/GenBank/DDBJ databases">
        <title>Actinomadura sp. nov. CYP1-5 isolated from mountain soil.</title>
        <authorList>
            <person name="Songsumanus A."/>
            <person name="Kuncharoen N."/>
            <person name="Kudo T."/>
            <person name="Yuki M."/>
            <person name="Igarashi Y."/>
            <person name="Tanasupawat S."/>
        </authorList>
    </citation>
    <scope>NUCLEOTIDE SEQUENCE [LARGE SCALE GENOMIC DNA]</scope>
    <source>
        <strain evidence="3 4">GKU157</strain>
    </source>
</reference>
<evidence type="ECO:0000313" key="4">
    <source>
        <dbReference type="Proteomes" id="UP000322634"/>
    </source>
</evidence>
<dbReference type="InterPro" id="IPR006827">
    <property type="entry name" value="Lant_deHydtase_N"/>
</dbReference>
<feature type="region of interest" description="Disordered" evidence="1">
    <location>
        <begin position="69"/>
        <end position="100"/>
    </location>
</feature>
<dbReference type="Pfam" id="PF04738">
    <property type="entry name" value="Lant_dehydr_N"/>
    <property type="match status" value="1"/>
</dbReference>
<feature type="compositionally biased region" description="Pro residues" evidence="1">
    <location>
        <begin position="74"/>
        <end position="86"/>
    </location>
</feature>
<evidence type="ECO:0000256" key="1">
    <source>
        <dbReference type="SAM" id="MobiDB-lite"/>
    </source>
</evidence>
<comment type="caution">
    <text evidence="3">The sequence shown here is derived from an EMBL/GenBank/DDBJ whole genome shotgun (WGS) entry which is preliminary data.</text>
</comment>
<dbReference type="OrthoDB" id="1273722at2"/>
<sequence length="100" mass="10936">MASPVLAARVDHLMAIGDVSERRLRRAVASLVSYLLGWERRATRALPALLPHSTARGFPALDPITRYSHNVSWPHPPTEPPAPATPPHDNTTGPRPSHRA</sequence>
<keyword evidence="4" id="KW-1185">Reference proteome</keyword>
<evidence type="ECO:0000259" key="2">
    <source>
        <dbReference type="Pfam" id="PF04738"/>
    </source>
</evidence>
<protein>
    <recommendedName>
        <fullName evidence="2">Lantibiotic dehydratase N-terminal domain-containing protein</fullName>
    </recommendedName>
</protein>
<proteinExistence type="predicted"/>
<dbReference type="Proteomes" id="UP000322634">
    <property type="component" value="Unassembled WGS sequence"/>
</dbReference>
<feature type="domain" description="Lantibiotic dehydratase N-terminal" evidence="2">
    <location>
        <begin position="1"/>
        <end position="43"/>
    </location>
</feature>
<name>A0A5D0TTH8_9ACTN</name>
<dbReference type="EMBL" id="VSFF01000016">
    <property type="protein sequence ID" value="TYC08632.1"/>
    <property type="molecule type" value="Genomic_DNA"/>
</dbReference>
<dbReference type="AlphaFoldDB" id="A0A5D0TTH8"/>